<evidence type="ECO:0000313" key="3">
    <source>
        <dbReference type="EMBL" id="PWI64930.1"/>
    </source>
</evidence>
<keyword evidence="5" id="KW-1185">Reference proteome</keyword>
<reference evidence="3" key="1">
    <citation type="submission" date="2015-05" db="EMBL/GenBank/DDBJ databases">
        <authorList>
            <person name="Wang D.B."/>
            <person name="Wang M."/>
        </authorList>
    </citation>
    <scope>NUCLEOTIDE SEQUENCE</scope>
    <source>
        <strain evidence="3">36-1</strain>
    </source>
</reference>
<evidence type="ECO:0000313" key="5">
    <source>
        <dbReference type="Proteomes" id="UP001287286"/>
    </source>
</evidence>
<keyword evidence="1" id="KW-0812">Transmembrane</keyword>
<feature type="transmembrane region" description="Helical" evidence="1">
    <location>
        <begin position="30"/>
        <end position="48"/>
    </location>
</feature>
<reference evidence="3 4" key="2">
    <citation type="journal article" date="2016" name="Front. Microbiol.">
        <title>Genome and transcriptome sequences reveal the specific parasitism of the nematophagous Purpureocillium lilacinum 36-1.</title>
        <authorList>
            <person name="Xie J."/>
            <person name="Li S."/>
            <person name="Mo C."/>
            <person name="Xiao X."/>
            <person name="Peng D."/>
            <person name="Wang G."/>
            <person name="Xiao Y."/>
        </authorList>
    </citation>
    <scope>NUCLEOTIDE SEQUENCE [LARGE SCALE GENOMIC DNA]</scope>
    <source>
        <strain evidence="3 4">36-1</strain>
    </source>
</reference>
<feature type="transmembrane region" description="Helical" evidence="1">
    <location>
        <begin position="68"/>
        <end position="88"/>
    </location>
</feature>
<dbReference type="EMBL" id="LCWV01000041">
    <property type="protein sequence ID" value="PWI64930.1"/>
    <property type="molecule type" value="Genomic_DNA"/>
</dbReference>
<proteinExistence type="predicted"/>
<feature type="transmembrane region" description="Helical" evidence="1">
    <location>
        <begin position="131"/>
        <end position="155"/>
    </location>
</feature>
<feature type="transmembrane region" description="Helical" evidence="1">
    <location>
        <begin position="100"/>
        <end position="125"/>
    </location>
</feature>
<dbReference type="Proteomes" id="UP001287286">
    <property type="component" value="Unassembled WGS sequence"/>
</dbReference>
<accession>A0A2U3DRP4</accession>
<evidence type="ECO:0000313" key="4">
    <source>
        <dbReference type="Proteomes" id="UP000245956"/>
    </source>
</evidence>
<protein>
    <submittedName>
        <fullName evidence="3">Uncharacterized protein</fullName>
    </submittedName>
</protein>
<dbReference type="AlphaFoldDB" id="A0A2U3DRP4"/>
<name>A0A2U3DRP4_PURLI</name>
<dbReference type="Proteomes" id="UP000245956">
    <property type="component" value="Unassembled WGS sequence"/>
</dbReference>
<organism evidence="3 4">
    <name type="scientific">Purpureocillium lilacinum</name>
    <name type="common">Paecilomyces lilacinus</name>
    <dbReference type="NCBI Taxonomy" id="33203"/>
    <lineage>
        <taxon>Eukaryota</taxon>
        <taxon>Fungi</taxon>
        <taxon>Dikarya</taxon>
        <taxon>Ascomycota</taxon>
        <taxon>Pezizomycotina</taxon>
        <taxon>Sordariomycetes</taxon>
        <taxon>Hypocreomycetidae</taxon>
        <taxon>Hypocreales</taxon>
        <taxon>Ophiocordycipitaceae</taxon>
        <taxon>Purpureocillium</taxon>
    </lineage>
</organism>
<comment type="caution">
    <text evidence="3">The sequence shown here is derived from an EMBL/GenBank/DDBJ whole genome shotgun (WGS) entry which is preliminary data.</text>
</comment>
<evidence type="ECO:0000313" key="2">
    <source>
        <dbReference type="EMBL" id="KAK4068836.1"/>
    </source>
</evidence>
<reference evidence="2 5" key="4">
    <citation type="journal article" date="2024" name="Microbiol. Resour. Announc.">
        <title>Genome annotations for the ascomycete fungi Trichoderma harzianum, Trichoderma aggressivum, and Purpureocillium lilacinum.</title>
        <authorList>
            <person name="Beijen E.P.W."/>
            <person name="Ohm R.A."/>
        </authorList>
    </citation>
    <scope>NUCLEOTIDE SEQUENCE [LARGE SCALE GENOMIC DNA]</scope>
    <source>
        <strain evidence="2 5">CBS 150709</strain>
    </source>
</reference>
<evidence type="ECO:0000256" key="1">
    <source>
        <dbReference type="SAM" id="Phobius"/>
    </source>
</evidence>
<keyword evidence="1" id="KW-0472">Membrane</keyword>
<sequence>MEHFLNSHFNRHLDARAAVAFHRLLQTYRTIAFIATLQGGLSMVVLNFDEFHATLEPGHLEYAASLLAGSAVTAIFIKVLALVLLLMFDGNDEPTVQDLVIALVPFVLLLFGVAQYLLGLLFWYAAVYSPMLSTVVAGQVALLSAATLFLLTLFLSRWLRYE</sequence>
<dbReference type="EMBL" id="JAWRVI010000283">
    <property type="protein sequence ID" value="KAK4068836.1"/>
    <property type="molecule type" value="Genomic_DNA"/>
</dbReference>
<gene>
    <name evidence="3" type="ORF">PCL_08381</name>
    <name evidence="2" type="ORF">Purlil1_13703</name>
</gene>
<keyword evidence="1" id="KW-1133">Transmembrane helix</keyword>
<reference evidence="2" key="3">
    <citation type="submission" date="2023-11" db="EMBL/GenBank/DDBJ databases">
        <authorList>
            <person name="Beijen E."/>
            <person name="Ohm R.A."/>
        </authorList>
    </citation>
    <scope>NUCLEOTIDE SEQUENCE</scope>
    <source>
        <strain evidence="2">CBS 150709</strain>
    </source>
</reference>